<reference evidence="6 7" key="1">
    <citation type="submission" date="2022-07" db="EMBL/GenBank/DDBJ databases">
        <title>Genome-wide signatures of adaptation to extreme environments.</title>
        <authorList>
            <person name="Cho C.H."/>
            <person name="Yoon H.S."/>
        </authorList>
    </citation>
    <scope>NUCLEOTIDE SEQUENCE [LARGE SCALE GENOMIC DNA]</scope>
    <source>
        <strain evidence="6 7">DBV 063 E5</strain>
    </source>
</reference>
<organism evidence="6 7">
    <name type="scientific">Cyanidium caldarium</name>
    <name type="common">Red alga</name>
    <dbReference type="NCBI Taxonomy" id="2771"/>
    <lineage>
        <taxon>Eukaryota</taxon>
        <taxon>Rhodophyta</taxon>
        <taxon>Bangiophyceae</taxon>
        <taxon>Cyanidiales</taxon>
        <taxon>Cyanidiaceae</taxon>
        <taxon>Cyanidium</taxon>
    </lineage>
</organism>
<dbReference type="InterPro" id="IPR011987">
    <property type="entry name" value="ATPase_V1-cplx_hsu_C"/>
</dbReference>
<dbReference type="Gene3D" id="1.25.40.150">
    <property type="entry name" value="V-type ATPase, subunit H, C-terminal domain"/>
    <property type="match status" value="1"/>
</dbReference>
<keyword evidence="2" id="KW-0813">Transport</keyword>
<dbReference type="Pfam" id="PF03224">
    <property type="entry name" value="V-ATPase_H_N"/>
    <property type="match status" value="1"/>
</dbReference>
<evidence type="ECO:0000256" key="1">
    <source>
        <dbReference type="ARBA" id="ARBA00008613"/>
    </source>
</evidence>
<dbReference type="PANTHER" id="PTHR10698">
    <property type="entry name" value="V-TYPE PROTON ATPASE SUBUNIT H"/>
    <property type="match status" value="1"/>
</dbReference>
<dbReference type="InterPro" id="IPR004908">
    <property type="entry name" value="ATPase_V1-cplx_hsu"/>
</dbReference>
<protein>
    <recommendedName>
        <fullName evidence="5">ATPase V1 complex subunit H C-terminal domain-containing protein</fullName>
    </recommendedName>
</protein>
<keyword evidence="7" id="KW-1185">Reference proteome</keyword>
<evidence type="ECO:0000256" key="3">
    <source>
        <dbReference type="ARBA" id="ARBA00022781"/>
    </source>
</evidence>
<dbReference type="PANTHER" id="PTHR10698:SF0">
    <property type="entry name" value="V-TYPE PROTON ATPASE SUBUNIT H"/>
    <property type="match status" value="1"/>
</dbReference>
<evidence type="ECO:0000313" key="7">
    <source>
        <dbReference type="Proteomes" id="UP001301350"/>
    </source>
</evidence>
<dbReference type="InterPro" id="IPR016024">
    <property type="entry name" value="ARM-type_fold"/>
</dbReference>
<evidence type="ECO:0000259" key="5">
    <source>
        <dbReference type="Pfam" id="PF11698"/>
    </source>
</evidence>
<dbReference type="EMBL" id="JANCYW010000005">
    <property type="protein sequence ID" value="KAK4535500.1"/>
    <property type="molecule type" value="Genomic_DNA"/>
</dbReference>
<dbReference type="Proteomes" id="UP001301350">
    <property type="component" value="Unassembled WGS sequence"/>
</dbReference>
<proteinExistence type="inferred from homology"/>
<keyword evidence="3" id="KW-0375">Hydrogen ion transport</keyword>
<gene>
    <name evidence="6" type="ORF">CDCA_CDCA05G1525</name>
</gene>
<evidence type="ECO:0000256" key="4">
    <source>
        <dbReference type="ARBA" id="ARBA00023065"/>
    </source>
</evidence>
<dbReference type="GO" id="GO:0000221">
    <property type="term" value="C:vacuolar proton-transporting V-type ATPase, V1 domain"/>
    <property type="evidence" value="ECO:0007669"/>
    <property type="project" value="InterPro"/>
</dbReference>
<dbReference type="InterPro" id="IPR011989">
    <property type="entry name" value="ARM-like"/>
</dbReference>
<dbReference type="GO" id="GO:0046961">
    <property type="term" value="F:proton-transporting ATPase activity, rotational mechanism"/>
    <property type="evidence" value="ECO:0007669"/>
    <property type="project" value="InterPro"/>
</dbReference>
<comment type="caution">
    <text evidence="6">The sequence shown here is derived from an EMBL/GenBank/DDBJ whole genome shotgun (WGS) entry which is preliminary data.</text>
</comment>
<keyword evidence="4" id="KW-0406">Ion transport</keyword>
<dbReference type="InterPro" id="IPR038497">
    <property type="entry name" value="ATPase_V1-cplx_hsu_C_sf"/>
</dbReference>
<evidence type="ECO:0000313" key="6">
    <source>
        <dbReference type="EMBL" id="KAK4535500.1"/>
    </source>
</evidence>
<dbReference type="SUPFAM" id="SSF48371">
    <property type="entry name" value="ARM repeat"/>
    <property type="match status" value="1"/>
</dbReference>
<name>A0AAV9ITR3_CYACA</name>
<comment type="similarity">
    <text evidence="1">Belongs to the V-ATPase H subunit family.</text>
</comment>
<dbReference type="Gene3D" id="1.25.10.10">
    <property type="entry name" value="Leucine-rich Repeat Variant"/>
    <property type="match status" value="1"/>
</dbReference>
<evidence type="ECO:0000256" key="2">
    <source>
        <dbReference type="ARBA" id="ARBA00022448"/>
    </source>
</evidence>
<dbReference type="AlphaFoldDB" id="A0AAV9ITR3"/>
<dbReference type="Pfam" id="PF11698">
    <property type="entry name" value="V-ATPase_H_C"/>
    <property type="match status" value="1"/>
</dbReference>
<accession>A0AAV9ITR3</accession>
<feature type="domain" description="ATPase V1 complex subunit H C-terminal" evidence="5">
    <location>
        <begin position="359"/>
        <end position="474"/>
    </location>
</feature>
<sequence length="479" mass="52911">MDIGGEAASPLDALRLPSRQTSTLLRFLSLGGAQRAALSAREWDDVLTALQAAVEGLAEQLQRGAVSERTRSTVPAATIVAVDDMLQSALEPLSRDPHGELARHRLDWFSARDLRPYILLGVYANMTRSAGLLLGRLGDRVPTDVYAGSIVQYILALQDRLAESLEVLQTGKIAEGTLTDALVSVASLLRAEYMRLAYVNPQRFSDAHDAVVAAPLHSRDRASKRRDVHEMDGLTVLSAHLDALPTLSVQITYQIILCLWMLSFSVSTLTATPFERAQVPARLVRTLSGVKAEKLVRISVATLANLAAADVTLCREMVGAGLVAALAANESTLRRFPDEELRHDLQRLQERLSVQLRTMSTYEVYVEEVMSSALSWTPPHQDVLFWKQHAAQMEANDALVLRRLADIVRKPSDATVLGIALHDLSQFMRAHPRGKVIVERLHIKPRLLELIAHPEADVKKRALHCLQILLTSQWSALRT</sequence>